<name>A0A3E0UK64_9GAMM</name>
<evidence type="ECO:0000313" key="3">
    <source>
        <dbReference type="Proteomes" id="UP000256999"/>
    </source>
</evidence>
<feature type="region of interest" description="Disordered" evidence="1">
    <location>
        <begin position="1"/>
        <end position="26"/>
    </location>
</feature>
<dbReference type="OrthoDB" id="6116173at2"/>
<proteinExistence type="predicted"/>
<evidence type="ECO:0000256" key="1">
    <source>
        <dbReference type="SAM" id="MobiDB-lite"/>
    </source>
</evidence>
<dbReference type="EMBL" id="QUOV01000001">
    <property type="protein sequence ID" value="REL37260.1"/>
    <property type="molecule type" value="Genomic_DNA"/>
</dbReference>
<protein>
    <submittedName>
        <fullName evidence="2">Uncharacterized protein</fullName>
    </submittedName>
</protein>
<feature type="compositionally biased region" description="Polar residues" evidence="1">
    <location>
        <begin position="1"/>
        <end position="14"/>
    </location>
</feature>
<organism evidence="2 3">
    <name type="scientific">Thalassotalea euphylliae</name>
    <dbReference type="NCBI Taxonomy" id="1655234"/>
    <lineage>
        <taxon>Bacteria</taxon>
        <taxon>Pseudomonadati</taxon>
        <taxon>Pseudomonadota</taxon>
        <taxon>Gammaproteobacteria</taxon>
        <taxon>Alteromonadales</taxon>
        <taxon>Colwelliaceae</taxon>
        <taxon>Thalassotalea</taxon>
    </lineage>
</organism>
<dbReference type="Proteomes" id="UP000256999">
    <property type="component" value="Unassembled WGS sequence"/>
</dbReference>
<accession>A0A3E0UK64</accession>
<comment type="caution">
    <text evidence="2">The sequence shown here is derived from an EMBL/GenBank/DDBJ whole genome shotgun (WGS) entry which is preliminary data.</text>
</comment>
<dbReference type="AlphaFoldDB" id="A0A3E0UK64"/>
<sequence length="106" mass="10530">MVTSSAAFAEPSTNHGSKASKHSALALSHGAAGSAQVASAVVAVPLLVGGSVAVSAGVASVELAEGMSDAATSSARSVKHHHPVELEVTEITITVDRSPTEAMKKQ</sequence>
<gene>
    <name evidence="2" type="ORF">DXX92_01555</name>
</gene>
<evidence type="ECO:0000313" key="2">
    <source>
        <dbReference type="EMBL" id="REL37260.1"/>
    </source>
</evidence>
<reference evidence="2 3" key="1">
    <citation type="submission" date="2018-08" db="EMBL/GenBank/DDBJ databases">
        <title>Thalassotalea euphylliae genome.</title>
        <authorList>
            <person name="Summers S."/>
            <person name="Rice S.A."/>
            <person name="Freckelton M.L."/>
            <person name="Nedved B.T."/>
            <person name="Hadfield M.G."/>
        </authorList>
    </citation>
    <scope>NUCLEOTIDE SEQUENCE [LARGE SCALE GENOMIC DNA]</scope>
    <source>
        <strain evidence="2 3">H2</strain>
    </source>
</reference>